<proteinExistence type="predicted"/>
<name>A0A8S1GZJ5_9PELO</name>
<protein>
    <submittedName>
        <fullName evidence="1">Uncharacterized protein</fullName>
    </submittedName>
</protein>
<dbReference type="EMBL" id="CAJGYM010000009">
    <property type="protein sequence ID" value="CAD6188959.1"/>
    <property type="molecule type" value="Genomic_DNA"/>
</dbReference>
<reference evidence="1" key="1">
    <citation type="submission" date="2020-10" db="EMBL/GenBank/DDBJ databases">
        <authorList>
            <person name="Kikuchi T."/>
        </authorList>
    </citation>
    <scope>NUCLEOTIDE SEQUENCE</scope>
    <source>
        <strain evidence="1">NKZ352</strain>
    </source>
</reference>
<sequence length="68" mass="7736">MNGQEGPFYRARDRVSDRDVYIPSTRIGSRARETVRLANRIDDSVVWTSAISSLSRPPSRRQPSCLEV</sequence>
<dbReference type="AlphaFoldDB" id="A0A8S1GZJ5"/>
<organism evidence="1 2">
    <name type="scientific">Caenorhabditis auriculariae</name>
    <dbReference type="NCBI Taxonomy" id="2777116"/>
    <lineage>
        <taxon>Eukaryota</taxon>
        <taxon>Metazoa</taxon>
        <taxon>Ecdysozoa</taxon>
        <taxon>Nematoda</taxon>
        <taxon>Chromadorea</taxon>
        <taxon>Rhabditida</taxon>
        <taxon>Rhabditina</taxon>
        <taxon>Rhabditomorpha</taxon>
        <taxon>Rhabditoidea</taxon>
        <taxon>Rhabditidae</taxon>
        <taxon>Peloderinae</taxon>
        <taxon>Caenorhabditis</taxon>
    </lineage>
</organism>
<dbReference type="Proteomes" id="UP000835052">
    <property type="component" value="Unassembled WGS sequence"/>
</dbReference>
<keyword evidence="2" id="KW-1185">Reference proteome</keyword>
<gene>
    <name evidence="1" type="ORF">CAUJ_LOCUS4878</name>
</gene>
<comment type="caution">
    <text evidence="1">The sequence shown here is derived from an EMBL/GenBank/DDBJ whole genome shotgun (WGS) entry which is preliminary data.</text>
</comment>
<evidence type="ECO:0000313" key="1">
    <source>
        <dbReference type="EMBL" id="CAD6188959.1"/>
    </source>
</evidence>
<evidence type="ECO:0000313" key="2">
    <source>
        <dbReference type="Proteomes" id="UP000835052"/>
    </source>
</evidence>
<accession>A0A8S1GZJ5</accession>